<reference evidence="4" key="1">
    <citation type="journal article" date="2019" name="Int. J. Syst. Evol. Microbiol.">
        <title>The Global Catalogue of Microorganisms (GCM) 10K type strain sequencing project: providing services to taxonomists for standard genome sequencing and annotation.</title>
        <authorList>
            <consortium name="The Broad Institute Genomics Platform"/>
            <consortium name="The Broad Institute Genome Sequencing Center for Infectious Disease"/>
            <person name="Wu L."/>
            <person name="Ma J."/>
        </authorList>
    </citation>
    <scope>NUCLEOTIDE SEQUENCE [LARGE SCALE GENOMIC DNA]</scope>
    <source>
        <strain evidence="4">JCM 17939</strain>
    </source>
</reference>
<protein>
    <recommendedName>
        <fullName evidence="5">Integral membrane protein</fullName>
    </recommendedName>
</protein>
<dbReference type="Proteomes" id="UP001501442">
    <property type="component" value="Unassembled WGS sequence"/>
</dbReference>
<gene>
    <name evidence="3" type="ORF">GCM10023196_029760</name>
</gene>
<keyword evidence="4" id="KW-1185">Reference proteome</keyword>
<evidence type="ECO:0000256" key="2">
    <source>
        <dbReference type="SAM" id="Phobius"/>
    </source>
</evidence>
<evidence type="ECO:0000256" key="1">
    <source>
        <dbReference type="SAM" id="MobiDB-lite"/>
    </source>
</evidence>
<dbReference type="RefSeq" id="WP_345431337.1">
    <property type="nucleotide sequence ID" value="NZ_BAABHK010000003.1"/>
</dbReference>
<name>A0ABP8U759_9ACTN</name>
<feature type="transmembrane region" description="Helical" evidence="2">
    <location>
        <begin position="76"/>
        <end position="94"/>
    </location>
</feature>
<feature type="transmembrane region" description="Helical" evidence="2">
    <location>
        <begin position="44"/>
        <end position="64"/>
    </location>
</feature>
<proteinExistence type="predicted"/>
<evidence type="ECO:0000313" key="4">
    <source>
        <dbReference type="Proteomes" id="UP001501442"/>
    </source>
</evidence>
<keyword evidence="2" id="KW-1133">Transmembrane helix</keyword>
<comment type="caution">
    <text evidence="3">The sequence shown here is derived from an EMBL/GenBank/DDBJ whole genome shotgun (WGS) entry which is preliminary data.</text>
</comment>
<evidence type="ECO:0000313" key="3">
    <source>
        <dbReference type="EMBL" id="GAA4625476.1"/>
    </source>
</evidence>
<feature type="region of interest" description="Disordered" evidence="1">
    <location>
        <begin position="1"/>
        <end position="25"/>
    </location>
</feature>
<organism evidence="3 4">
    <name type="scientific">Actinoallomurus vinaceus</name>
    <dbReference type="NCBI Taxonomy" id="1080074"/>
    <lineage>
        <taxon>Bacteria</taxon>
        <taxon>Bacillati</taxon>
        <taxon>Actinomycetota</taxon>
        <taxon>Actinomycetes</taxon>
        <taxon>Streptosporangiales</taxon>
        <taxon>Thermomonosporaceae</taxon>
        <taxon>Actinoallomurus</taxon>
    </lineage>
</organism>
<accession>A0ABP8U759</accession>
<evidence type="ECO:0008006" key="5">
    <source>
        <dbReference type="Google" id="ProtNLM"/>
    </source>
</evidence>
<sequence>MSERVTVTSPRGRSRRPLSRVTGGRSRVDAAPVRALMRVQAGHAAVTCAIVALLTGGLPLLFAWEPALSRVRLFGVRLPWLVLCVVVPVVWVAVARRHVRLAERAERDFAAMARHE</sequence>
<keyword evidence="2" id="KW-0472">Membrane</keyword>
<dbReference type="EMBL" id="BAABHK010000003">
    <property type="protein sequence ID" value="GAA4625476.1"/>
    <property type="molecule type" value="Genomic_DNA"/>
</dbReference>
<keyword evidence="2" id="KW-0812">Transmembrane</keyword>